<dbReference type="Pfam" id="PF13185">
    <property type="entry name" value="GAF_2"/>
    <property type="match status" value="1"/>
</dbReference>
<dbReference type="CDD" id="cd16917">
    <property type="entry name" value="HATPase_UhpB-NarQ-NarX-like"/>
    <property type="match status" value="1"/>
</dbReference>
<evidence type="ECO:0000256" key="8">
    <source>
        <dbReference type="ARBA" id="ARBA00022553"/>
    </source>
</evidence>
<evidence type="ECO:0000256" key="6">
    <source>
        <dbReference type="ARBA" id="ARBA00022485"/>
    </source>
</evidence>
<evidence type="ECO:0000256" key="10">
    <source>
        <dbReference type="ARBA" id="ARBA00022723"/>
    </source>
</evidence>
<dbReference type="NCBIfam" id="TIGR00229">
    <property type="entry name" value="sensory_box"/>
    <property type="match status" value="1"/>
</dbReference>
<dbReference type="Gene3D" id="3.30.565.10">
    <property type="entry name" value="Histidine kinase-like ATPase, C-terminal domain"/>
    <property type="match status" value="1"/>
</dbReference>
<dbReference type="InterPro" id="IPR050482">
    <property type="entry name" value="Sensor_HK_TwoCompSys"/>
</dbReference>
<dbReference type="Proteomes" id="UP000430519">
    <property type="component" value="Unassembled WGS sequence"/>
</dbReference>
<dbReference type="SUPFAM" id="SSF55781">
    <property type="entry name" value="GAF domain-like"/>
    <property type="match status" value="3"/>
</dbReference>
<evidence type="ECO:0000259" key="19">
    <source>
        <dbReference type="PROSITE" id="PS50109"/>
    </source>
</evidence>
<dbReference type="Gene3D" id="3.30.450.40">
    <property type="match status" value="3"/>
</dbReference>
<dbReference type="GO" id="GO:0016020">
    <property type="term" value="C:membrane"/>
    <property type="evidence" value="ECO:0007669"/>
    <property type="project" value="InterPro"/>
</dbReference>
<evidence type="ECO:0000256" key="2">
    <source>
        <dbReference type="ARBA" id="ARBA00001966"/>
    </source>
</evidence>
<evidence type="ECO:0000256" key="16">
    <source>
        <dbReference type="ARBA" id="ARBA00023014"/>
    </source>
</evidence>
<proteinExistence type="predicted"/>
<sequence>MDRPEEPVSAVSEAIAPFPQTLSQASSVAAFARDLAAYACPVLHAHGVRVWVVQDAALTPVAEEGRGLALSDGTLAHEALTVGTLLEDGMVAALPFGCGVLEAVGASPDGLRALLGAAPLLALAVEGVQAREARRGHGRIAETVEGLVRRLGGSLDLAEVLTVTAQSAALALGFRRAFVALFSEFHEGGRARTGEVFTHGFDEEFRGGIGVGPVTFETLVQRGEAIRFERPRDAGSPLAQGLAELAPHAAVIAPLSARGQALGLLYVDTQQPGSSASEDDARLVLALAEQASLAIDNARLYGIETRKREAAEALREAGAALAGSLHLSDTLTRVLERATTLFRADAAAVYERQPDGRTVNIRSALGLPNEYMLRVRAKVGLGVTGRAIAECQPVAARDLTQAHYGGSSRYTRQLLAAGRYPYRGVISLPLTTRAGVFGALTLYWQNELPLDADDQALAAVFASQAGLAIENARLYEEELRRENEAALLLNLGRSLGEDQSDAALADAARLVTHAMNAARGLIALTDDAGAFTRCATYNIHAPPQSDLHALAAQLGRGARALTRRYTLAVAGSGLIVPLRAEGHPDQNGEDALLGFLYLDDPGTDPPGEHLLALARSVADQITQTLTRQRLLTELERQEARYRQLAEGAHDLIISTDPGGTITYANPAAGTLLEPLTGPLPGANLLDLPTPDTRPALRAAWASARRASRGSRTEIQIGPHRLELRVGVMDGGRGVLTVGRDLSELQTLADEIARRGQALEAATSAAVEMRTFLTLFTQAQEEERRRISRELHDDTAQVLTATTRRVARLARELQGPQKDRADDILTDLNAAIDGVRRFARNLRPSVLDDLGLLPALEWLATQAVTPTRLEVSGQERRLDAATELTLFRLSQEALNNVDKHAGAASAAIRVAFQAGHVQVAIRDDGRGFTPDQAQERAQAGHLGLIGLRERVALTGGTLDVDSSPGAGTTLTFTLPG</sequence>
<gene>
    <name evidence="21" type="ORF">GLX28_18915</name>
</gene>
<evidence type="ECO:0000259" key="20">
    <source>
        <dbReference type="PROSITE" id="PS50112"/>
    </source>
</evidence>
<dbReference type="Pfam" id="PF02518">
    <property type="entry name" value="HATPase_c"/>
    <property type="match status" value="1"/>
</dbReference>
<dbReference type="InterPro" id="IPR005467">
    <property type="entry name" value="His_kinase_dom"/>
</dbReference>
<evidence type="ECO:0000256" key="11">
    <source>
        <dbReference type="ARBA" id="ARBA00022741"/>
    </source>
</evidence>
<dbReference type="EMBL" id="WVHK01000120">
    <property type="protein sequence ID" value="MXV21695.1"/>
    <property type="molecule type" value="Genomic_DNA"/>
</dbReference>
<comment type="subcellular location">
    <subcellularLocation>
        <location evidence="3">Cytoplasm</location>
    </subcellularLocation>
</comment>
<evidence type="ECO:0000256" key="5">
    <source>
        <dbReference type="ARBA" id="ARBA00017322"/>
    </source>
</evidence>
<comment type="cofactor">
    <cofactor evidence="2">
        <name>[4Fe-4S] cluster</name>
        <dbReference type="ChEBI" id="CHEBI:49883"/>
    </cofactor>
</comment>
<dbReference type="PANTHER" id="PTHR24421:SF10">
    <property type="entry name" value="NITRATE_NITRITE SENSOR PROTEIN NARQ"/>
    <property type="match status" value="1"/>
</dbReference>
<dbReference type="EC" id="2.7.13.3" evidence="4"/>
<dbReference type="InterPro" id="IPR003594">
    <property type="entry name" value="HATPase_dom"/>
</dbReference>
<dbReference type="SMART" id="SM00387">
    <property type="entry name" value="HATPase_c"/>
    <property type="match status" value="1"/>
</dbReference>
<evidence type="ECO:0000256" key="14">
    <source>
        <dbReference type="ARBA" id="ARBA00023004"/>
    </source>
</evidence>
<dbReference type="Gene3D" id="3.30.450.20">
    <property type="entry name" value="PAS domain"/>
    <property type="match status" value="1"/>
</dbReference>
<evidence type="ECO:0000256" key="3">
    <source>
        <dbReference type="ARBA" id="ARBA00004496"/>
    </source>
</evidence>
<evidence type="ECO:0000256" key="9">
    <source>
        <dbReference type="ARBA" id="ARBA00022679"/>
    </source>
</evidence>
<dbReference type="GO" id="GO:0005737">
    <property type="term" value="C:cytoplasm"/>
    <property type="evidence" value="ECO:0007669"/>
    <property type="project" value="UniProtKB-SubCell"/>
</dbReference>
<dbReference type="CDD" id="cd00130">
    <property type="entry name" value="PAS"/>
    <property type="match status" value="1"/>
</dbReference>
<evidence type="ECO:0000256" key="4">
    <source>
        <dbReference type="ARBA" id="ARBA00012438"/>
    </source>
</evidence>
<comment type="function">
    <text evidence="17">Member of the two-component regulatory system NreB/NreC involved in the control of dissimilatory nitrate/nitrite reduction in response to oxygen. NreB functions as a direct oxygen sensor histidine kinase which is autophosphorylated, in the absence of oxygen, probably at the conserved histidine residue, and transfers its phosphate group probably to a conserved aspartate residue of NreC. NreB/NreC activates the expression of the nitrate (narGHJI) and nitrite (nir) reductase operons, as well as the putative nitrate transporter gene narT.</text>
</comment>
<protein>
    <recommendedName>
        <fullName evidence="5">Oxygen sensor histidine kinase NreB</fullName>
        <ecNumber evidence="4">2.7.13.3</ecNumber>
    </recommendedName>
    <alternativeName>
        <fullName evidence="18">Nitrogen regulation protein B</fullName>
    </alternativeName>
</protein>
<keyword evidence="12" id="KW-0418">Kinase</keyword>
<evidence type="ECO:0000256" key="1">
    <source>
        <dbReference type="ARBA" id="ARBA00000085"/>
    </source>
</evidence>
<dbReference type="PANTHER" id="PTHR24421">
    <property type="entry name" value="NITRATE/NITRITE SENSOR PROTEIN NARX-RELATED"/>
    <property type="match status" value="1"/>
</dbReference>
<comment type="caution">
    <text evidence="21">The sequence shown here is derived from an EMBL/GenBank/DDBJ whole genome shotgun (WGS) entry which is preliminary data.</text>
</comment>
<comment type="catalytic activity">
    <reaction evidence="1">
        <text>ATP + protein L-histidine = ADP + protein N-phospho-L-histidine.</text>
        <dbReference type="EC" id="2.7.13.3"/>
    </reaction>
</comment>
<dbReference type="SMART" id="SM00065">
    <property type="entry name" value="GAF"/>
    <property type="match status" value="3"/>
</dbReference>
<dbReference type="Gene3D" id="1.20.5.1930">
    <property type="match status" value="1"/>
</dbReference>
<dbReference type="GO" id="GO:0005524">
    <property type="term" value="F:ATP binding"/>
    <property type="evidence" value="ECO:0007669"/>
    <property type="project" value="UniProtKB-KW"/>
</dbReference>
<dbReference type="PROSITE" id="PS50109">
    <property type="entry name" value="HIS_KIN"/>
    <property type="match status" value="1"/>
</dbReference>
<keyword evidence="15" id="KW-0902">Two-component regulatory system</keyword>
<dbReference type="InterPro" id="IPR004358">
    <property type="entry name" value="Sig_transdc_His_kin-like_C"/>
</dbReference>
<keyword evidence="7" id="KW-0963">Cytoplasm</keyword>
<dbReference type="GO" id="GO:0046872">
    <property type="term" value="F:metal ion binding"/>
    <property type="evidence" value="ECO:0007669"/>
    <property type="project" value="UniProtKB-KW"/>
</dbReference>
<dbReference type="InterPro" id="IPR000014">
    <property type="entry name" value="PAS"/>
</dbReference>
<keyword evidence="6" id="KW-0004">4Fe-4S</keyword>
<keyword evidence="16" id="KW-0411">Iron-sulfur</keyword>
<dbReference type="SMART" id="SM00091">
    <property type="entry name" value="PAS"/>
    <property type="match status" value="1"/>
</dbReference>
<accession>A0A6I4YVM3</accession>
<name>A0A6I4YVM3_9DEIO</name>
<keyword evidence="8" id="KW-0597">Phosphoprotein</keyword>
<dbReference type="PROSITE" id="PS50112">
    <property type="entry name" value="PAS"/>
    <property type="match status" value="1"/>
</dbReference>
<dbReference type="InterPro" id="IPR036890">
    <property type="entry name" value="HATPase_C_sf"/>
</dbReference>
<dbReference type="InterPro" id="IPR029016">
    <property type="entry name" value="GAF-like_dom_sf"/>
</dbReference>
<evidence type="ECO:0000256" key="15">
    <source>
        <dbReference type="ARBA" id="ARBA00023012"/>
    </source>
</evidence>
<dbReference type="InterPro" id="IPR013767">
    <property type="entry name" value="PAS_fold"/>
</dbReference>
<dbReference type="SUPFAM" id="SSF55874">
    <property type="entry name" value="ATPase domain of HSP90 chaperone/DNA topoisomerase II/histidine kinase"/>
    <property type="match status" value="1"/>
</dbReference>
<dbReference type="InterPro" id="IPR003018">
    <property type="entry name" value="GAF"/>
</dbReference>
<dbReference type="Pfam" id="PF01590">
    <property type="entry name" value="GAF"/>
    <property type="match status" value="1"/>
</dbReference>
<dbReference type="PRINTS" id="PR00344">
    <property type="entry name" value="BCTRLSENSOR"/>
</dbReference>
<evidence type="ECO:0000313" key="22">
    <source>
        <dbReference type="Proteomes" id="UP000430519"/>
    </source>
</evidence>
<keyword evidence="14" id="KW-0408">Iron</keyword>
<feature type="domain" description="Histidine kinase" evidence="19">
    <location>
        <begin position="885"/>
        <end position="975"/>
    </location>
</feature>
<dbReference type="GO" id="GO:0051539">
    <property type="term" value="F:4 iron, 4 sulfur cluster binding"/>
    <property type="evidence" value="ECO:0007669"/>
    <property type="project" value="UniProtKB-KW"/>
</dbReference>
<dbReference type="GO" id="GO:0000155">
    <property type="term" value="F:phosphorelay sensor kinase activity"/>
    <property type="evidence" value="ECO:0007669"/>
    <property type="project" value="InterPro"/>
</dbReference>
<evidence type="ECO:0000313" key="21">
    <source>
        <dbReference type="EMBL" id="MXV21695.1"/>
    </source>
</evidence>
<evidence type="ECO:0000256" key="7">
    <source>
        <dbReference type="ARBA" id="ARBA00022490"/>
    </source>
</evidence>
<keyword evidence="22" id="KW-1185">Reference proteome</keyword>
<dbReference type="InterPro" id="IPR035965">
    <property type="entry name" value="PAS-like_dom_sf"/>
</dbReference>
<evidence type="ECO:0000256" key="17">
    <source>
        <dbReference type="ARBA" id="ARBA00024827"/>
    </source>
</evidence>
<dbReference type="Pfam" id="PF07730">
    <property type="entry name" value="HisKA_3"/>
    <property type="match status" value="1"/>
</dbReference>
<organism evidence="21 22">
    <name type="scientific">Deinococcus xianganensis</name>
    <dbReference type="NCBI Taxonomy" id="1507289"/>
    <lineage>
        <taxon>Bacteria</taxon>
        <taxon>Thermotogati</taxon>
        <taxon>Deinococcota</taxon>
        <taxon>Deinococci</taxon>
        <taxon>Deinococcales</taxon>
        <taxon>Deinococcaceae</taxon>
        <taxon>Deinococcus</taxon>
    </lineage>
</organism>
<dbReference type="GO" id="GO:0006355">
    <property type="term" value="P:regulation of DNA-templated transcription"/>
    <property type="evidence" value="ECO:0007669"/>
    <property type="project" value="InterPro"/>
</dbReference>
<dbReference type="SUPFAM" id="SSF55785">
    <property type="entry name" value="PYP-like sensor domain (PAS domain)"/>
    <property type="match status" value="1"/>
</dbReference>
<dbReference type="Pfam" id="PF00989">
    <property type="entry name" value="PAS"/>
    <property type="match status" value="1"/>
</dbReference>
<evidence type="ECO:0000256" key="13">
    <source>
        <dbReference type="ARBA" id="ARBA00022840"/>
    </source>
</evidence>
<evidence type="ECO:0000256" key="18">
    <source>
        <dbReference type="ARBA" id="ARBA00030800"/>
    </source>
</evidence>
<dbReference type="AlphaFoldDB" id="A0A6I4YVM3"/>
<feature type="domain" description="PAS" evidence="20">
    <location>
        <begin position="637"/>
        <end position="710"/>
    </location>
</feature>
<dbReference type="InterPro" id="IPR011712">
    <property type="entry name" value="Sig_transdc_His_kin_sub3_dim/P"/>
</dbReference>
<dbReference type="GO" id="GO:0046983">
    <property type="term" value="F:protein dimerization activity"/>
    <property type="evidence" value="ECO:0007669"/>
    <property type="project" value="InterPro"/>
</dbReference>
<keyword evidence="11" id="KW-0547">Nucleotide-binding</keyword>
<keyword evidence="10" id="KW-0479">Metal-binding</keyword>
<keyword evidence="13" id="KW-0067">ATP-binding</keyword>
<keyword evidence="9" id="KW-0808">Transferase</keyword>
<evidence type="ECO:0000256" key="12">
    <source>
        <dbReference type="ARBA" id="ARBA00022777"/>
    </source>
</evidence>
<reference evidence="21 22" key="1">
    <citation type="submission" date="2019-11" db="EMBL/GenBank/DDBJ databases">
        <title>Genome sequence of Deinococcus xianganensis Y35, AI-2 producing algicidal bacterium, isolated from lake water.</title>
        <authorList>
            <person name="Li Y."/>
        </authorList>
    </citation>
    <scope>NUCLEOTIDE SEQUENCE [LARGE SCALE GENOMIC DNA]</scope>
    <source>
        <strain evidence="21 22">Y35</strain>
    </source>
</reference>